<dbReference type="STRING" id="1291052.FC18_GL002204"/>
<dbReference type="PATRIC" id="fig|1291052.5.peg.2268"/>
<evidence type="ECO:0000313" key="2">
    <source>
        <dbReference type="Proteomes" id="UP000051679"/>
    </source>
</evidence>
<evidence type="ECO:0000313" key="1">
    <source>
        <dbReference type="EMBL" id="KRM54788.1"/>
    </source>
</evidence>
<gene>
    <name evidence="1" type="ORF">FC18_GL002204</name>
</gene>
<dbReference type="RefSeq" id="WP_054677311.1">
    <property type="nucleotide sequence ID" value="NZ_AYYO01000044.1"/>
</dbReference>
<reference evidence="1 2" key="1">
    <citation type="journal article" date="2015" name="Genome Announc.">
        <title>Expanding the biotechnology potential of lactobacilli through comparative genomics of 213 strains and associated genera.</title>
        <authorList>
            <person name="Sun Z."/>
            <person name="Harris H.M."/>
            <person name="McCann A."/>
            <person name="Guo C."/>
            <person name="Argimon S."/>
            <person name="Zhang W."/>
            <person name="Yang X."/>
            <person name="Jeffery I.B."/>
            <person name="Cooney J.C."/>
            <person name="Kagawa T.F."/>
            <person name="Liu W."/>
            <person name="Song Y."/>
            <person name="Salvetti E."/>
            <person name="Wrobel A."/>
            <person name="Rasinkangas P."/>
            <person name="Parkhill J."/>
            <person name="Rea M.C."/>
            <person name="O'Sullivan O."/>
            <person name="Ritari J."/>
            <person name="Douillard F.P."/>
            <person name="Paul Ross R."/>
            <person name="Yang R."/>
            <person name="Briner A.E."/>
            <person name="Felis G.E."/>
            <person name="de Vos W.M."/>
            <person name="Barrangou R."/>
            <person name="Klaenhammer T.R."/>
            <person name="Caufield P.W."/>
            <person name="Cui Y."/>
            <person name="Zhang H."/>
            <person name="O'Toole P.W."/>
        </authorList>
    </citation>
    <scope>NUCLEOTIDE SEQUENCE [LARGE SCALE GENOMIC DNA]</scope>
    <source>
        <strain evidence="1 2">DSM 20505</strain>
    </source>
</reference>
<name>A0A0R1ZNR6_9LACO</name>
<dbReference type="EMBL" id="AYYO01000044">
    <property type="protein sequence ID" value="KRM54788.1"/>
    <property type="molecule type" value="Genomic_DNA"/>
</dbReference>
<dbReference type="Proteomes" id="UP000051679">
    <property type="component" value="Unassembled WGS sequence"/>
</dbReference>
<proteinExistence type="predicted"/>
<keyword evidence="2" id="KW-1185">Reference proteome</keyword>
<dbReference type="AlphaFoldDB" id="A0A0R1ZNR6"/>
<protein>
    <submittedName>
        <fullName evidence="1">Uncharacterized protein</fullName>
    </submittedName>
</protein>
<accession>A0A0R1ZNR6</accession>
<sequence>MHMTKDKYLTGSDVLAYLYQRQQALADALALAVEDRWVRADLETVAVQYREVGKLIDEIEKKPATEVTDADSSN</sequence>
<comment type="caution">
    <text evidence="1">The sequence shown here is derived from an EMBL/GenBank/DDBJ whole genome shotgun (WGS) entry which is preliminary data.</text>
</comment>
<organism evidence="1 2">
    <name type="scientific">Lacticaseibacillus sharpeae JCM 1186 = DSM 20505</name>
    <dbReference type="NCBI Taxonomy" id="1291052"/>
    <lineage>
        <taxon>Bacteria</taxon>
        <taxon>Bacillati</taxon>
        <taxon>Bacillota</taxon>
        <taxon>Bacilli</taxon>
        <taxon>Lactobacillales</taxon>
        <taxon>Lactobacillaceae</taxon>
        <taxon>Lacticaseibacillus</taxon>
    </lineage>
</organism>